<keyword evidence="4" id="KW-0479">Metal-binding</keyword>
<sequence length="337" mass="37174">MIVSWMTTNQCNLKCVHCYQDAEEQQERELTTEEGMKMIDEIARAGFKIMIFSGGEPLLRPDIFDLVAHAARAGLRPVFGTNGTLITEEVARRLKECGAMAMGISVDSLDPAKHDKFRGLADAYDLTMAGIEACKQAGLPFQLHTTVVDWNRDEVCAITDFAQEIGAIAHYIFFLIPVGRGVYIQETGLEVLENEALLKDIMLKSAEVSIDVKPTCAPQFTRVAKQLDVGTRFSRGCLAGLTYCVIGSEGIVRPCAYMTEEAGDVRETPFDEIWKTSPVFERLRTEEYSGACGTCDYKQGCGGCRARAAYYHDGDIMAQDEYCAHGQKLEETNGAAV</sequence>
<dbReference type="PANTHER" id="PTHR11228:SF34">
    <property type="entry name" value="TUNGSTEN-CONTAINING ALDEHYDE FERREDOXIN OXIDOREDUCTASE COFACTOR MODIFYING PROTEIN"/>
    <property type="match status" value="1"/>
</dbReference>
<gene>
    <name evidence="8" type="ORF">CE91St30_20600</name>
</gene>
<evidence type="ECO:0000256" key="4">
    <source>
        <dbReference type="ARBA" id="ARBA00022723"/>
    </source>
</evidence>
<dbReference type="PROSITE" id="PS51918">
    <property type="entry name" value="RADICAL_SAM"/>
    <property type="match status" value="1"/>
</dbReference>
<dbReference type="SFLD" id="SFLDG01386">
    <property type="entry name" value="main_SPASM_domain-containing"/>
    <property type="match status" value="1"/>
</dbReference>
<dbReference type="SUPFAM" id="SSF102114">
    <property type="entry name" value="Radical SAM enzymes"/>
    <property type="match status" value="1"/>
</dbReference>
<dbReference type="RefSeq" id="WP_244385940.1">
    <property type="nucleotide sequence ID" value="NZ_AP025564.1"/>
</dbReference>
<reference evidence="8 9" key="1">
    <citation type="submission" date="2022-01" db="EMBL/GenBank/DDBJ databases">
        <title>Novel bile acid biosynthetic pathways are enriched in the microbiome of centenarians.</title>
        <authorList>
            <person name="Sato Y."/>
            <person name="Atarashi K."/>
            <person name="Plichta R.D."/>
            <person name="Arai Y."/>
            <person name="Sasajima S."/>
            <person name="Kearney M.S."/>
            <person name="Suda W."/>
            <person name="Takeshita K."/>
            <person name="Sasaki T."/>
            <person name="Okamoto S."/>
            <person name="Skelly N.A."/>
            <person name="Okamura Y."/>
            <person name="Vlamakis H."/>
            <person name="Li Y."/>
            <person name="Tanoue T."/>
            <person name="Takei H."/>
            <person name="Nittono H."/>
            <person name="Narushima S."/>
            <person name="Irie J."/>
            <person name="Itoh H."/>
            <person name="Moriya K."/>
            <person name="Sugiura Y."/>
            <person name="Suematsu M."/>
            <person name="Moritoki N."/>
            <person name="Shibata S."/>
            <person name="Littman R.D."/>
            <person name="Fischbach A.M."/>
            <person name="Uwamino Y."/>
            <person name="Inoue T."/>
            <person name="Honda A."/>
            <person name="Hattori M."/>
            <person name="Murai T."/>
            <person name="Xavier J.R."/>
            <person name="Hirose N."/>
            <person name="Honda K."/>
        </authorList>
    </citation>
    <scope>NUCLEOTIDE SEQUENCE [LARGE SCALE GENOMIC DNA]</scope>
    <source>
        <strain evidence="8 9">CE91-St30</strain>
    </source>
</reference>
<dbReference type="InterPro" id="IPR007197">
    <property type="entry name" value="rSAM"/>
</dbReference>
<evidence type="ECO:0000256" key="5">
    <source>
        <dbReference type="ARBA" id="ARBA00023004"/>
    </source>
</evidence>
<dbReference type="CDD" id="cd21123">
    <property type="entry name" value="SPASM_MftC-like"/>
    <property type="match status" value="1"/>
</dbReference>
<evidence type="ECO:0000313" key="8">
    <source>
        <dbReference type="EMBL" id="BDE96727.1"/>
    </source>
</evidence>
<evidence type="ECO:0000256" key="2">
    <source>
        <dbReference type="ARBA" id="ARBA00022485"/>
    </source>
</evidence>
<dbReference type="SMART" id="SM00729">
    <property type="entry name" value="Elp3"/>
    <property type="match status" value="1"/>
</dbReference>
<dbReference type="NCBIfam" id="TIGR04085">
    <property type="entry name" value="rSAM_more_4Fe4S"/>
    <property type="match status" value="1"/>
</dbReference>
<accession>A0ABN6MFK4</accession>
<dbReference type="Pfam" id="PF13186">
    <property type="entry name" value="SPASM"/>
    <property type="match status" value="1"/>
</dbReference>
<evidence type="ECO:0000259" key="7">
    <source>
        <dbReference type="PROSITE" id="PS51918"/>
    </source>
</evidence>
<dbReference type="PIRSF" id="PIRSF037420">
    <property type="entry name" value="PQQ_syn_pqqE"/>
    <property type="match status" value="1"/>
</dbReference>
<keyword evidence="5" id="KW-0408">Iron</keyword>
<dbReference type="InterPro" id="IPR058240">
    <property type="entry name" value="rSAM_sf"/>
</dbReference>
<keyword evidence="9" id="KW-1185">Reference proteome</keyword>
<dbReference type="SFLD" id="SFLDG01067">
    <property type="entry name" value="SPASM/twitch_domain_containing"/>
    <property type="match status" value="1"/>
</dbReference>
<evidence type="ECO:0000256" key="6">
    <source>
        <dbReference type="ARBA" id="ARBA00023014"/>
    </source>
</evidence>
<name>A0ABN6MFK4_9ACTN</name>
<evidence type="ECO:0000256" key="1">
    <source>
        <dbReference type="ARBA" id="ARBA00001966"/>
    </source>
</evidence>
<dbReference type="SFLD" id="SFLDS00029">
    <property type="entry name" value="Radical_SAM"/>
    <property type="match status" value="1"/>
</dbReference>
<protein>
    <submittedName>
        <fullName evidence="8">Heme d1 biosynthesis radical SAM protein NirJ2</fullName>
    </submittedName>
</protein>
<comment type="cofactor">
    <cofactor evidence="1">
        <name>[4Fe-4S] cluster</name>
        <dbReference type="ChEBI" id="CHEBI:49883"/>
    </cofactor>
</comment>
<feature type="domain" description="Radical SAM core" evidence="7">
    <location>
        <begin position="1"/>
        <end position="213"/>
    </location>
</feature>
<dbReference type="InterPro" id="IPR023885">
    <property type="entry name" value="4Fe4S-binding_SPASM_dom"/>
</dbReference>
<dbReference type="InterPro" id="IPR017200">
    <property type="entry name" value="PqqE-like"/>
</dbReference>
<keyword evidence="6" id="KW-0411">Iron-sulfur</keyword>
<dbReference type="InterPro" id="IPR006638">
    <property type="entry name" value="Elp3/MiaA/NifB-like_rSAM"/>
</dbReference>
<keyword evidence="2" id="KW-0004">4Fe-4S</keyword>
<dbReference type="Pfam" id="PF04055">
    <property type="entry name" value="Radical_SAM"/>
    <property type="match status" value="1"/>
</dbReference>
<organism evidence="8 9">
    <name type="scientific">Raoultibacter timonensis</name>
    <dbReference type="NCBI Taxonomy" id="1907662"/>
    <lineage>
        <taxon>Bacteria</taxon>
        <taxon>Bacillati</taxon>
        <taxon>Actinomycetota</taxon>
        <taxon>Coriobacteriia</taxon>
        <taxon>Eggerthellales</taxon>
        <taxon>Eggerthellaceae</taxon>
        <taxon>Raoultibacter</taxon>
    </lineage>
</organism>
<evidence type="ECO:0000256" key="3">
    <source>
        <dbReference type="ARBA" id="ARBA00022691"/>
    </source>
</evidence>
<dbReference type="InterPro" id="IPR050377">
    <property type="entry name" value="Radical_SAM_PqqE_MftC-like"/>
</dbReference>
<dbReference type="Gene3D" id="3.20.20.70">
    <property type="entry name" value="Aldolase class I"/>
    <property type="match status" value="1"/>
</dbReference>
<proteinExistence type="predicted"/>
<dbReference type="InterPro" id="IPR013785">
    <property type="entry name" value="Aldolase_TIM"/>
</dbReference>
<dbReference type="EMBL" id="AP025564">
    <property type="protein sequence ID" value="BDE96727.1"/>
    <property type="molecule type" value="Genomic_DNA"/>
</dbReference>
<dbReference type="CDD" id="cd01335">
    <property type="entry name" value="Radical_SAM"/>
    <property type="match status" value="1"/>
</dbReference>
<dbReference type="PANTHER" id="PTHR11228">
    <property type="entry name" value="RADICAL SAM DOMAIN PROTEIN"/>
    <property type="match status" value="1"/>
</dbReference>
<keyword evidence="3" id="KW-0949">S-adenosyl-L-methionine</keyword>
<dbReference type="Proteomes" id="UP001320544">
    <property type="component" value="Chromosome"/>
</dbReference>
<dbReference type="InterPro" id="IPR027633">
    <property type="entry name" value="rSAM_NirJ2"/>
</dbReference>
<evidence type="ECO:0000313" key="9">
    <source>
        <dbReference type="Proteomes" id="UP001320544"/>
    </source>
</evidence>
<dbReference type="NCBIfam" id="TIGR04055">
    <property type="entry name" value="rSAM_NirJ2"/>
    <property type="match status" value="1"/>
</dbReference>